<name>A0A5Q4VEA6_9BACT</name>
<accession>A0A5Q4VEA6</accession>
<dbReference type="EMBL" id="VDMB01000008">
    <property type="protein sequence ID" value="TYT74737.1"/>
    <property type="molecule type" value="Genomic_DNA"/>
</dbReference>
<reference evidence="1 2" key="1">
    <citation type="submission" date="2019-06" db="EMBL/GenBank/DDBJ databases">
        <title>Desulfobotulus mexicanus sp. nov., a novel sulfate-reducing bacterium isolated from the sediment of an alkaline crater lake in Mexico.</title>
        <authorList>
            <person name="Hirschler-Rea A."/>
        </authorList>
    </citation>
    <scope>NUCLEOTIDE SEQUENCE [LARGE SCALE GENOMIC DNA]</scope>
    <source>
        <strain evidence="1 2">PAR22N</strain>
    </source>
</reference>
<sequence>MDRIPVILTAFGTRENTSRVRDFMEAHFSKNFPDCNFHWAFAARSVQKNKNPDTPPSPEEVLQYLADQGHERTVLQSLHVVCAAEFHKLIPICKKATLETHLSLPLLASMEDCRAAALAMDGISGLPEDTAAVLALHGSSHPGGALFHLMGKTFREVWGNRAFYGMIEGEPGGTATAAVIKKAGFSKAVVFPFTLVTGRHFKEDLTGEKNSWHTAFMEAGVRPDFHAEGIGMNPAIADIFCAHLRHVL</sequence>
<dbReference type="Pfam" id="PF06180">
    <property type="entry name" value="CbiK"/>
    <property type="match status" value="1"/>
</dbReference>
<gene>
    <name evidence="1" type="ORF">FIM25_07730</name>
</gene>
<evidence type="ECO:0000313" key="2">
    <source>
        <dbReference type="Proteomes" id="UP000321899"/>
    </source>
</evidence>
<evidence type="ECO:0000313" key="1">
    <source>
        <dbReference type="EMBL" id="TYT74737.1"/>
    </source>
</evidence>
<dbReference type="InterPro" id="IPR010388">
    <property type="entry name" value="Anaerobic_Co-chelatase"/>
</dbReference>
<protein>
    <recommendedName>
        <fullName evidence="3">Sirohydrochlorin cobaltochelatase</fullName>
    </recommendedName>
</protein>
<evidence type="ECO:0008006" key="3">
    <source>
        <dbReference type="Google" id="ProtNLM"/>
    </source>
</evidence>
<dbReference type="AlphaFoldDB" id="A0A5Q4VEA6"/>
<comment type="caution">
    <text evidence="1">The sequence shown here is derived from an EMBL/GenBank/DDBJ whole genome shotgun (WGS) entry which is preliminary data.</text>
</comment>
<dbReference type="SUPFAM" id="SSF53800">
    <property type="entry name" value="Chelatase"/>
    <property type="match status" value="1"/>
</dbReference>
<proteinExistence type="predicted"/>
<dbReference type="GO" id="GO:0019251">
    <property type="term" value="P:anaerobic cobalamin biosynthetic process"/>
    <property type="evidence" value="ECO:0007669"/>
    <property type="project" value="InterPro"/>
</dbReference>
<dbReference type="Gene3D" id="3.40.50.1400">
    <property type="match status" value="2"/>
</dbReference>
<dbReference type="RefSeq" id="WP_139447973.1">
    <property type="nucleotide sequence ID" value="NZ_VDMB01000008.1"/>
</dbReference>
<dbReference type="Proteomes" id="UP000321899">
    <property type="component" value="Unassembled WGS sequence"/>
</dbReference>
<dbReference type="OrthoDB" id="9770331at2"/>
<organism evidence="1 2">
    <name type="scientific">Desulfobotulus mexicanus</name>
    <dbReference type="NCBI Taxonomy" id="2586642"/>
    <lineage>
        <taxon>Bacteria</taxon>
        <taxon>Pseudomonadati</taxon>
        <taxon>Thermodesulfobacteriota</taxon>
        <taxon>Desulfobacteria</taxon>
        <taxon>Desulfobacterales</taxon>
        <taxon>Desulfobacteraceae</taxon>
        <taxon>Desulfobotulus</taxon>
    </lineage>
</organism>
<keyword evidence="2" id="KW-1185">Reference proteome</keyword>
<dbReference type="GO" id="GO:0016852">
    <property type="term" value="F:sirohydrochlorin cobaltochelatase activity"/>
    <property type="evidence" value="ECO:0007669"/>
    <property type="project" value="InterPro"/>
</dbReference>